<evidence type="ECO:0000313" key="3">
    <source>
        <dbReference type="Proteomes" id="UP000187209"/>
    </source>
</evidence>
<name>A0A1R2CKE9_9CILI</name>
<keyword evidence="1" id="KW-0175">Coiled coil</keyword>
<proteinExistence type="predicted"/>
<feature type="coiled-coil region" evidence="1">
    <location>
        <begin position="158"/>
        <end position="185"/>
    </location>
</feature>
<dbReference type="GO" id="GO:0008017">
    <property type="term" value="F:microtubule binding"/>
    <property type="evidence" value="ECO:0007669"/>
    <property type="project" value="InterPro"/>
</dbReference>
<reference evidence="2 3" key="1">
    <citation type="submission" date="2016-11" db="EMBL/GenBank/DDBJ databases">
        <title>The macronuclear genome of Stentor coeruleus: a giant cell with tiny introns.</title>
        <authorList>
            <person name="Slabodnick M."/>
            <person name="Ruby J.G."/>
            <person name="Reiff S.B."/>
            <person name="Swart E.C."/>
            <person name="Gosai S."/>
            <person name="Prabakaran S."/>
            <person name="Witkowska E."/>
            <person name="Larue G.E."/>
            <person name="Fisher S."/>
            <person name="Freeman R.M."/>
            <person name="Gunawardena J."/>
            <person name="Chu W."/>
            <person name="Stover N.A."/>
            <person name="Gregory B.D."/>
            <person name="Nowacki M."/>
            <person name="Derisi J."/>
            <person name="Roy S.W."/>
            <person name="Marshall W.F."/>
            <person name="Sood P."/>
        </authorList>
    </citation>
    <scope>NUCLEOTIDE SEQUENCE [LARGE SCALE GENOMIC DNA]</scope>
    <source>
        <strain evidence="2">WM001</strain>
    </source>
</reference>
<dbReference type="EMBL" id="MPUH01000125">
    <property type="protein sequence ID" value="OMJ89461.1"/>
    <property type="molecule type" value="Genomic_DNA"/>
</dbReference>
<gene>
    <name evidence="2" type="ORF">SteCoe_8357</name>
</gene>
<accession>A0A1R2CKE9</accession>
<protein>
    <recommendedName>
        <fullName evidence="4">GAR domain-containing protein</fullName>
    </recommendedName>
</protein>
<evidence type="ECO:0008006" key="4">
    <source>
        <dbReference type="Google" id="ProtNLM"/>
    </source>
</evidence>
<comment type="caution">
    <text evidence="2">The sequence shown here is derived from an EMBL/GenBank/DDBJ whole genome shotgun (WGS) entry which is preliminary data.</text>
</comment>
<dbReference type="InterPro" id="IPR036534">
    <property type="entry name" value="GAR_dom_sf"/>
</dbReference>
<feature type="coiled-coil region" evidence="1">
    <location>
        <begin position="352"/>
        <end position="460"/>
    </location>
</feature>
<dbReference type="AlphaFoldDB" id="A0A1R2CKE9"/>
<evidence type="ECO:0000313" key="2">
    <source>
        <dbReference type="EMBL" id="OMJ89461.1"/>
    </source>
</evidence>
<evidence type="ECO:0000256" key="1">
    <source>
        <dbReference type="SAM" id="Coils"/>
    </source>
</evidence>
<keyword evidence="3" id="KW-1185">Reference proteome</keyword>
<sequence>MKNRLSLSILKVEGIGDQSGCYIIIDDSLLDVISVQETEIHENCTEVPLKGVLKLIVKSLSKNSQVQCSVSINLEALPSEGAVWLPLYTSSGGETLPQIPSTLPNTKILISVNQLSLLTPVPEITEYDSSMFDIENSLCKIYNSRGSFEGHDKCKKALGIINEKNKELRNRVLELDNRLQDLNMEHCKDKNNLMQTNHECFSKLAIQLEKYKMHCGNLQIVHEDHIKQVEALQTLFKQEILQREHIEKQLIRITQEFQDYAKVTEDKLQSYEKRIEDKDQEIISLKNFQNISISLGDRLDKDIQVTNLQTQLHNCLEQLQESEFNRKLLQQKLEKVAEYHSKELEDLLKSPTEQHEHKIFELTQEVKKYKQKCTDLENMLDDKYIKDKTKDCGENNKKPIEDMNIRNSELLGEIARLKEGLEQEKKVNENLLNQVREKNCKEIENKLKGADEKFLEYLKNYGIEEKFDRVMDGVFVYGSKKVSVAIKNGCLICRVGGGYMGIEKFLKSYLNEKDENGVNIHKRSQTAVLKEKTAREETTAKPLDRKDSMAKITLISKENTDDIIRIPKTVTNKLSSNNRLKSFTPCKETIYKRLYK</sequence>
<feature type="coiled-coil region" evidence="1">
    <location>
        <begin position="261"/>
        <end position="288"/>
    </location>
</feature>
<organism evidence="2 3">
    <name type="scientific">Stentor coeruleus</name>
    <dbReference type="NCBI Taxonomy" id="5963"/>
    <lineage>
        <taxon>Eukaryota</taxon>
        <taxon>Sar</taxon>
        <taxon>Alveolata</taxon>
        <taxon>Ciliophora</taxon>
        <taxon>Postciliodesmatophora</taxon>
        <taxon>Heterotrichea</taxon>
        <taxon>Heterotrichida</taxon>
        <taxon>Stentoridae</taxon>
        <taxon>Stentor</taxon>
    </lineage>
</organism>
<dbReference type="Proteomes" id="UP000187209">
    <property type="component" value="Unassembled WGS sequence"/>
</dbReference>
<dbReference type="SUPFAM" id="SSF143575">
    <property type="entry name" value="GAS2 domain-like"/>
    <property type="match status" value="1"/>
</dbReference>
<dbReference type="OrthoDB" id="443133at2759"/>